<dbReference type="STRING" id="1427518.XSR1_320029"/>
<protein>
    <submittedName>
        <fullName evidence="1">Uncharacterized protein</fullName>
    </submittedName>
</protein>
<comment type="caution">
    <text evidence="1">The sequence shown here is derived from an EMBL/GenBank/DDBJ whole genome shotgun (WGS) entry which is preliminary data.</text>
</comment>
<gene>
    <name evidence="1" type="ORF">XSR1_320029</name>
</gene>
<reference evidence="1" key="1">
    <citation type="submission" date="2013-11" db="EMBL/GenBank/DDBJ databases">
        <title>Draft genome sequence and annotation of the entomopathogenic bacteria, Xenorhabdus cabanillasi strain JM26 and Xenorhabdus szentirmai strain DSM 16338.</title>
        <authorList>
            <person name="Gualtieri M."/>
            <person name="Ogier J.C."/>
            <person name="Pages S."/>
            <person name="Givaudan A."/>
            <person name="Gaudriault S."/>
        </authorList>
    </citation>
    <scope>NUCLEOTIDE SEQUENCE [LARGE SCALE GENOMIC DNA]</scope>
    <source>
        <strain evidence="1">DSM 16338</strain>
    </source>
</reference>
<evidence type="ECO:0000313" key="1">
    <source>
        <dbReference type="EMBL" id="CDL83555.1"/>
    </source>
</evidence>
<evidence type="ECO:0000313" key="2">
    <source>
        <dbReference type="Proteomes" id="UP000019202"/>
    </source>
</evidence>
<accession>W1J283</accession>
<dbReference type="Proteomes" id="UP000019202">
    <property type="component" value="Unassembled WGS sequence"/>
</dbReference>
<dbReference type="EMBL" id="CBXF010000091">
    <property type="protein sequence ID" value="CDL83555.1"/>
    <property type="molecule type" value="Genomic_DNA"/>
</dbReference>
<proteinExistence type="predicted"/>
<name>W1J283_9GAMM</name>
<keyword evidence="2" id="KW-1185">Reference proteome</keyword>
<dbReference type="AlphaFoldDB" id="W1J283"/>
<sequence>MNPEALGPESGTGRLYMTGLSAPHLSHCSFVDYTTSWRLWVGNKKVIEVMQPYHFFCLILSVRGDG</sequence>
<organism evidence="1 2">
    <name type="scientific">Xenorhabdus szentirmaii DSM 16338</name>
    <dbReference type="NCBI Taxonomy" id="1427518"/>
    <lineage>
        <taxon>Bacteria</taxon>
        <taxon>Pseudomonadati</taxon>
        <taxon>Pseudomonadota</taxon>
        <taxon>Gammaproteobacteria</taxon>
        <taxon>Enterobacterales</taxon>
        <taxon>Morganellaceae</taxon>
        <taxon>Xenorhabdus</taxon>
    </lineage>
</organism>